<organism evidence="3 4">
    <name type="scientific">Phytohabitans houttuyneae</name>
    <dbReference type="NCBI Taxonomy" id="1076126"/>
    <lineage>
        <taxon>Bacteria</taxon>
        <taxon>Bacillati</taxon>
        <taxon>Actinomycetota</taxon>
        <taxon>Actinomycetes</taxon>
        <taxon>Micromonosporales</taxon>
        <taxon>Micromonosporaceae</taxon>
    </lineage>
</organism>
<evidence type="ECO:0000256" key="2">
    <source>
        <dbReference type="SAM" id="Phobius"/>
    </source>
</evidence>
<keyword evidence="2" id="KW-0472">Membrane</keyword>
<keyword evidence="2" id="KW-0812">Transmembrane</keyword>
<keyword evidence="2" id="KW-1133">Transmembrane helix</keyword>
<protein>
    <submittedName>
        <fullName evidence="3">Uncharacterized protein</fullName>
    </submittedName>
</protein>
<reference evidence="3 4" key="1">
    <citation type="submission" date="2020-03" db="EMBL/GenBank/DDBJ databases">
        <title>Whole genome shotgun sequence of Phytohabitans houttuyneae NBRC 108639.</title>
        <authorList>
            <person name="Komaki H."/>
            <person name="Tamura T."/>
        </authorList>
    </citation>
    <scope>NUCLEOTIDE SEQUENCE [LARGE SCALE GENOMIC DNA]</scope>
    <source>
        <strain evidence="3 4">NBRC 108639</strain>
    </source>
</reference>
<sequence>MSERSRASTPSPWRRPGPSVVQPAPDFLLPSPAASAPEATPPEEPEHRHPPRGRRRLIRWVAIIAGVILAVLACWQDPLYAL</sequence>
<comment type="caution">
    <text evidence="3">The sequence shown here is derived from an EMBL/GenBank/DDBJ whole genome shotgun (WGS) entry which is preliminary data.</text>
</comment>
<evidence type="ECO:0000313" key="3">
    <source>
        <dbReference type="EMBL" id="GFJ76692.1"/>
    </source>
</evidence>
<dbReference type="AlphaFoldDB" id="A0A6V8JVQ6"/>
<dbReference type="RefSeq" id="WP_173052324.1">
    <property type="nucleotide sequence ID" value="NZ_BAABGO010000012.1"/>
</dbReference>
<accession>A0A6V8JVQ6</accession>
<feature type="region of interest" description="Disordered" evidence="1">
    <location>
        <begin position="1"/>
        <end position="52"/>
    </location>
</feature>
<feature type="transmembrane region" description="Helical" evidence="2">
    <location>
        <begin position="57"/>
        <end position="75"/>
    </location>
</feature>
<evidence type="ECO:0000313" key="4">
    <source>
        <dbReference type="Proteomes" id="UP000482800"/>
    </source>
</evidence>
<proteinExistence type="predicted"/>
<reference evidence="3 4" key="2">
    <citation type="submission" date="2020-03" db="EMBL/GenBank/DDBJ databases">
        <authorList>
            <person name="Ichikawa N."/>
            <person name="Kimura A."/>
            <person name="Kitahashi Y."/>
            <person name="Uohara A."/>
        </authorList>
    </citation>
    <scope>NUCLEOTIDE SEQUENCE [LARGE SCALE GENOMIC DNA]</scope>
    <source>
        <strain evidence="3 4">NBRC 108639</strain>
    </source>
</reference>
<dbReference type="EMBL" id="BLPF01000001">
    <property type="protein sequence ID" value="GFJ76692.1"/>
    <property type="molecule type" value="Genomic_DNA"/>
</dbReference>
<keyword evidence="4" id="KW-1185">Reference proteome</keyword>
<feature type="compositionally biased region" description="Low complexity" evidence="1">
    <location>
        <begin position="23"/>
        <end position="38"/>
    </location>
</feature>
<evidence type="ECO:0000256" key="1">
    <source>
        <dbReference type="SAM" id="MobiDB-lite"/>
    </source>
</evidence>
<dbReference type="Proteomes" id="UP000482800">
    <property type="component" value="Unassembled WGS sequence"/>
</dbReference>
<name>A0A6V8JVQ6_9ACTN</name>
<gene>
    <name evidence="3" type="ORF">Phou_008720</name>
</gene>